<dbReference type="Gene3D" id="3.90.228.20">
    <property type="match status" value="1"/>
</dbReference>
<feature type="binding site" evidence="10">
    <location>
        <position position="197"/>
    </location>
    <ligand>
        <name>ATP</name>
        <dbReference type="ChEBI" id="CHEBI:30616"/>
    </ligand>
</feature>
<dbReference type="KEGG" id="fcz:IMF26_00230"/>
<evidence type="ECO:0000256" key="9">
    <source>
        <dbReference type="ARBA" id="ARBA00047371"/>
    </source>
</evidence>
<keyword evidence="10" id="KW-0479">Metal-binding</keyword>
<feature type="binding site" evidence="10">
    <location>
        <begin position="213"/>
        <end position="221"/>
    </location>
    <ligand>
        <name>ATP</name>
        <dbReference type="ChEBI" id="CHEBI:30616"/>
    </ligand>
</feature>
<dbReference type="PANTHER" id="PTHR30031:SF0">
    <property type="entry name" value="PHOSPHOENOLPYRUVATE CARBOXYKINASE (ATP)"/>
    <property type="match status" value="1"/>
</dbReference>
<comment type="catalytic activity">
    <reaction evidence="9 10">
        <text>oxaloacetate + ATP = phosphoenolpyruvate + ADP + CO2</text>
        <dbReference type="Rhea" id="RHEA:18617"/>
        <dbReference type="ChEBI" id="CHEBI:16452"/>
        <dbReference type="ChEBI" id="CHEBI:16526"/>
        <dbReference type="ChEBI" id="CHEBI:30616"/>
        <dbReference type="ChEBI" id="CHEBI:58702"/>
        <dbReference type="ChEBI" id="CHEBI:456216"/>
        <dbReference type="EC" id="4.1.1.49"/>
    </reaction>
</comment>
<dbReference type="AlphaFoldDB" id="A0AAT9LED2"/>
<comment type="pathway">
    <text evidence="1 10">Carbohydrate biosynthesis; gluconeogenesis.</text>
</comment>
<evidence type="ECO:0000256" key="7">
    <source>
        <dbReference type="ARBA" id="ARBA00022840"/>
    </source>
</evidence>
<comment type="subcellular location">
    <subcellularLocation>
        <location evidence="10">Cytoplasm</location>
    </subcellularLocation>
</comment>
<feature type="binding site" evidence="10">
    <location>
        <position position="262"/>
    </location>
    <ligand>
        <name>ATP</name>
        <dbReference type="ChEBI" id="CHEBI:30616"/>
    </ligand>
</feature>
<dbReference type="GO" id="GO:0005829">
    <property type="term" value="C:cytosol"/>
    <property type="evidence" value="ECO:0007669"/>
    <property type="project" value="TreeGrafter"/>
</dbReference>
<gene>
    <name evidence="10 11" type="primary">pckA</name>
    <name evidence="11" type="ORF">IMF26_00230</name>
</gene>
<dbReference type="InterPro" id="IPR001272">
    <property type="entry name" value="PEP_carboxykinase_ATP"/>
</dbReference>
<comment type="function">
    <text evidence="10">Involved in the gluconeogenesis. Catalyzes the conversion of oxaloacetate (OAA) to phosphoenolpyruvate (PEP) through direct phosphoryl transfer between the nucleoside triphosphate and OAA.</text>
</comment>
<feature type="binding site" evidence="10">
    <location>
        <position position="197"/>
    </location>
    <ligand>
        <name>Mn(2+)</name>
        <dbReference type="ChEBI" id="CHEBI:29035"/>
    </ligand>
</feature>
<dbReference type="FunFam" id="2.170.8.10:FF:000001">
    <property type="entry name" value="Phosphoenolpyruvate carboxykinase (ATP)"/>
    <property type="match status" value="1"/>
</dbReference>
<keyword evidence="10" id="KW-0464">Manganese</keyword>
<protein>
    <recommendedName>
        <fullName evidence="3 10">Phosphoenolpyruvate carboxykinase (ATP)</fullName>
        <shortName evidence="10">PCK</shortName>
        <shortName evidence="10">PEP carboxykinase</shortName>
        <shortName evidence="10">PEPCK</shortName>
        <ecNumber evidence="3 10">4.1.1.49</ecNumber>
    </recommendedName>
</protein>
<feature type="binding site" evidence="10">
    <location>
        <position position="178"/>
    </location>
    <ligand>
        <name>Mn(2+)</name>
        <dbReference type="ChEBI" id="CHEBI:29035"/>
    </ligand>
</feature>
<feature type="binding site" evidence="10">
    <location>
        <position position="178"/>
    </location>
    <ligand>
        <name>substrate</name>
    </ligand>
</feature>
<dbReference type="SUPFAM" id="SSF68923">
    <property type="entry name" value="PEP carboxykinase N-terminal domain"/>
    <property type="match status" value="1"/>
</dbReference>
<sequence length="508" mass="55595">MTLAAGTGKLTESGALSVFTGSRTGRSPSDRFIARKSGTEGEIAWGKVNLPVEPEKAEKVRELIIRYLSGGRELIRLDAWVGADSRFGRPVIVFTDSPWHALFARNIFRRVSVEPDGSLLDPDGTALPKRNPLVILAAPYLTIDPKESGLRSEVGIILDLDEGVITIHGTQYAGEIKKSVFTAMNFYLPFEGVLPMHCSANVGKDGGVALFFGLSGTGKTTLSADSSRQLIGDDEHGWSDSGVFNFEGGCYAKCINLSREHEPEIWNAIRFGAILENVVVDPRSRIPDFADGSVTENTRATYPLSHNTVVYPGGMAGHPTTIFFLVADAFGVMPPIAELTPEQAMYYFISGYTAKLAGTEAGMGNAVQATFSSCFGEPFLPLHPQRYADMLRDRIQKHGTRCYLLNTGWSGGPYGVGERLRLPWSRAMVNAALSGELLKVETYVDPVFGLKVPLSCPGVPSEVLVPENTWKDKEEYRRKRHELAIQFKENMNRFRGMSPEVLAAGPRV</sequence>
<dbReference type="GO" id="GO:0004612">
    <property type="term" value="F:phosphoenolpyruvate carboxykinase (ATP) activity"/>
    <property type="evidence" value="ECO:0007669"/>
    <property type="project" value="UniProtKB-UniRule"/>
</dbReference>
<dbReference type="EC" id="4.1.1.49" evidence="3 10"/>
<dbReference type="InterPro" id="IPR008210">
    <property type="entry name" value="PEP_carboxykinase_N"/>
</dbReference>
<dbReference type="GO" id="GO:0046872">
    <property type="term" value="F:metal ion binding"/>
    <property type="evidence" value="ECO:0007669"/>
    <property type="project" value="UniProtKB-KW"/>
</dbReference>
<feature type="binding site" evidence="10">
    <location>
        <position position="299"/>
    </location>
    <ligand>
        <name>ATP</name>
        <dbReference type="ChEBI" id="CHEBI:30616"/>
    </ligand>
</feature>
<keyword evidence="7 10" id="KW-0067">ATP-binding</keyword>
<reference evidence="11" key="1">
    <citation type="submission" date="2020-10" db="EMBL/GenBank/DDBJ databases">
        <authorList>
            <person name="Kadnikov V."/>
            <person name="Beletsky A.V."/>
            <person name="Mardanov A.V."/>
            <person name="Karnachuk O.V."/>
            <person name="Ravin N.V."/>
        </authorList>
    </citation>
    <scope>NUCLEOTIDE SEQUENCE</scope>
    <source>
        <strain evidence="11">Bu02</strain>
    </source>
</reference>
<dbReference type="GO" id="GO:0006094">
    <property type="term" value="P:gluconeogenesis"/>
    <property type="evidence" value="ECO:0007669"/>
    <property type="project" value="UniProtKB-UniRule"/>
</dbReference>
<dbReference type="EMBL" id="CP062796">
    <property type="protein sequence ID" value="QUL99500.1"/>
    <property type="molecule type" value="Genomic_DNA"/>
</dbReference>
<organism evidence="11">
    <name type="scientific">Candidatus Fermentithermobacillus carboniphilus</name>
    <dbReference type="NCBI Taxonomy" id="3085328"/>
    <lineage>
        <taxon>Bacteria</taxon>
        <taxon>Bacillati</taxon>
        <taxon>Bacillota</taxon>
        <taxon>Candidatus Fermentithermobacillia</taxon>
        <taxon>Candidatus Fermentithermobacillales</taxon>
        <taxon>Candidatus Fermentithermobacillaceae</taxon>
        <taxon>Candidatus Fermentithermobacillus</taxon>
    </lineage>
</organism>
<dbReference type="Gene3D" id="3.40.449.10">
    <property type="entry name" value="Phosphoenolpyruvate Carboxykinase, domain 1"/>
    <property type="match status" value="1"/>
</dbReference>
<comment type="similarity">
    <text evidence="2 10">Belongs to the phosphoenolpyruvate carboxykinase (ATP) family.</text>
</comment>
<evidence type="ECO:0000313" key="11">
    <source>
        <dbReference type="EMBL" id="QUL99500.1"/>
    </source>
</evidence>
<evidence type="ECO:0000256" key="10">
    <source>
        <dbReference type="HAMAP-Rule" id="MF_00453"/>
    </source>
</evidence>
<evidence type="ECO:0000256" key="1">
    <source>
        <dbReference type="ARBA" id="ARBA00004742"/>
    </source>
</evidence>
<dbReference type="NCBIfam" id="TIGR00224">
    <property type="entry name" value="pckA"/>
    <property type="match status" value="1"/>
</dbReference>
<dbReference type="GO" id="GO:0005524">
    <property type="term" value="F:ATP binding"/>
    <property type="evidence" value="ECO:0007669"/>
    <property type="project" value="UniProtKB-UniRule"/>
</dbReference>
<dbReference type="HAMAP" id="MF_00453">
    <property type="entry name" value="PEPCK_ATP"/>
    <property type="match status" value="1"/>
</dbReference>
<dbReference type="PANTHER" id="PTHR30031">
    <property type="entry name" value="PHOSPHOENOLPYRUVATE CARBOXYKINASE ATP"/>
    <property type="match status" value="1"/>
</dbReference>
<keyword evidence="6 10" id="KW-0210">Decarboxylase</keyword>
<feature type="binding site" evidence="10">
    <location>
        <position position="234"/>
    </location>
    <ligand>
        <name>Mn(2+)</name>
        <dbReference type="ChEBI" id="CHEBI:29035"/>
    </ligand>
</feature>
<feature type="binding site" evidence="10">
    <location>
        <position position="178"/>
    </location>
    <ligand>
        <name>ATP</name>
        <dbReference type="ChEBI" id="CHEBI:30616"/>
    </ligand>
</feature>
<reference evidence="11" key="2">
    <citation type="journal article" date="2023" name="Biology">
        <title>Prokaryotic Life Associated with Coal-Fire Gas Vents Revealed by Metagenomics.</title>
        <authorList>
            <person name="Kadnikov V.V."/>
            <person name="Mardanov A.V."/>
            <person name="Beletsky A.V."/>
            <person name="Karnachuk O.V."/>
            <person name="Ravin N.V."/>
        </authorList>
    </citation>
    <scope>NUCLEOTIDE SEQUENCE</scope>
    <source>
        <strain evidence="11">Bu02</strain>
    </source>
</reference>
<feature type="binding site" evidence="10">
    <location>
        <position position="299"/>
    </location>
    <ligand>
        <name>substrate</name>
    </ligand>
</feature>
<feature type="binding site" evidence="10">
    <location>
        <position position="425"/>
    </location>
    <ligand>
        <name>ATP</name>
        <dbReference type="ChEBI" id="CHEBI:30616"/>
    </ligand>
</feature>
<accession>A0AAT9LED2</accession>
<dbReference type="PIRSF" id="PIRSF006294">
    <property type="entry name" value="PEP_crbxkin"/>
    <property type="match status" value="1"/>
</dbReference>
<dbReference type="InterPro" id="IPR015994">
    <property type="entry name" value="PEPCK_ATP_CS"/>
</dbReference>
<keyword evidence="8 10" id="KW-0456">Lyase</keyword>
<dbReference type="NCBIfam" id="NF006821">
    <property type="entry name" value="PRK09344.1-3"/>
    <property type="match status" value="1"/>
</dbReference>
<comment type="cofactor">
    <cofactor evidence="10">
        <name>Mn(2+)</name>
        <dbReference type="ChEBI" id="CHEBI:29035"/>
    </cofactor>
    <text evidence="10">Binds 1 Mn(2+) ion per subunit.</text>
</comment>
<dbReference type="NCBIfam" id="NF006820">
    <property type="entry name" value="PRK09344.1-2"/>
    <property type="match status" value="1"/>
</dbReference>
<keyword evidence="4 10" id="KW-0312">Gluconeogenesis</keyword>
<evidence type="ECO:0000256" key="4">
    <source>
        <dbReference type="ARBA" id="ARBA00022432"/>
    </source>
</evidence>
<dbReference type="Pfam" id="PF01293">
    <property type="entry name" value="PEPCK_ATP"/>
    <property type="match status" value="1"/>
</dbReference>
<evidence type="ECO:0000256" key="5">
    <source>
        <dbReference type="ARBA" id="ARBA00022741"/>
    </source>
</evidence>
<keyword evidence="5 10" id="KW-0547">Nucleotide-binding</keyword>
<feature type="binding site" evidence="10">
    <location>
        <position position="26"/>
    </location>
    <ligand>
        <name>substrate</name>
    </ligand>
</feature>
<proteinExistence type="inferred from homology"/>
<evidence type="ECO:0000256" key="8">
    <source>
        <dbReference type="ARBA" id="ARBA00023239"/>
    </source>
</evidence>
<evidence type="ECO:0000256" key="2">
    <source>
        <dbReference type="ARBA" id="ARBA00006052"/>
    </source>
</evidence>
<dbReference type="Gene3D" id="2.170.8.10">
    <property type="entry name" value="Phosphoenolpyruvate Carboxykinase, domain 2"/>
    <property type="match status" value="1"/>
</dbReference>
<keyword evidence="10" id="KW-0963">Cytoplasm</keyword>
<evidence type="ECO:0000256" key="6">
    <source>
        <dbReference type="ARBA" id="ARBA00022793"/>
    </source>
</evidence>
<dbReference type="PROSITE" id="PS00532">
    <property type="entry name" value="PEPCK_ATP"/>
    <property type="match status" value="1"/>
</dbReference>
<dbReference type="InterPro" id="IPR013035">
    <property type="entry name" value="PEP_carboxykinase_C"/>
</dbReference>
<name>A0AAT9LED2_9FIRM</name>
<feature type="binding site" evidence="10">
    <location>
        <position position="172"/>
    </location>
    <ligand>
        <name>substrate</name>
    </ligand>
</feature>
<dbReference type="SUPFAM" id="SSF53795">
    <property type="entry name" value="PEP carboxykinase-like"/>
    <property type="match status" value="1"/>
</dbReference>
<comment type="caution">
    <text evidence="10">Lacks conserved residue(s) required for the propagation of feature annotation.</text>
</comment>
<evidence type="ECO:0000256" key="3">
    <source>
        <dbReference type="ARBA" id="ARBA00012363"/>
    </source>
</evidence>